<organism evidence="3 4">
    <name type="scientific">Kineosporia corallincola</name>
    <dbReference type="NCBI Taxonomy" id="2835133"/>
    <lineage>
        <taxon>Bacteria</taxon>
        <taxon>Bacillati</taxon>
        <taxon>Actinomycetota</taxon>
        <taxon>Actinomycetes</taxon>
        <taxon>Kineosporiales</taxon>
        <taxon>Kineosporiaceae</taxon>
        <taxon>Kineosporia</taxon>
    </lineage>
</organism>
<name>A0ABS5TIL7_9ACTN</name>
<proteinExistence type="predicted"/>
<evidence type="ECO:0000259" key="2">
    <source>
        <dbReference type="PROSITE" id="PS50937"/>
    </source>
</evidence>
<dbReference type="InterPro" id="IPR029442">
    <property type="entry name" value="GyrI-like"/>
</dbReference>
<keyword evidence="4" id="KW-1185">Reference proteome</keyword>
<dbReference type="PROSITE" id="PS50937">
    <property type="entry name" value="HTH_MERR_2"/>
    <property type="match status" value="1"/>
</dbReference>
<dbReference type="InterPro" id="IPR047057">
    <property type="entry name" value="MerR_fam"/>
</dbReference>
<keyword evidence="1" id="KW-0238">DNA-binding</keyword>
<dbReference type="Pfam" id="PF06445">
    <property type="entry name" value="GyrI-like"/>
    <property type="match status" value="1"/>
</dbReference>
<dbReference type="Gene3D" id="3.20.80.10">
    <property type="entry name" value="Regulatory factor, effector binding domain"/>
    <property type="match status" value="1"/>
</dbReference>
<reference evidence="3 4" key="1">
    <citation type="submission" date="2021-05" db="EMBL/GenBank/DDBJ databases">
        <title>Kineosporia and Streptomyces sp. nov. two new marine actinobacteria isolated from Coral.</title>
        <authorList>
            <person name="Buangrab K."/>
            <person name="Sutthacheep M."/>
            <person name="Yeemin T."/>
            <person name="Harunari E."/>
            <person name="Igarashi Y."/>
            <person name="Kanchanasin P."/>
            <person name="Tanasupawat S."/>
            <person name="Phongsopitanun W."/>
        </authorList>
    </citation>
    <scope>NUCLEOTIDE SEQUENCE [LARGE SCALE GENOMIC DNA]</scope>
    <source>
        <strain evidence="3 4">J2-2</strain>
    </source>
</reference>
<dbReference type="SMART" id="SM00422">
    <property type="entry name" value="HTH_MERR"/>
    <property type="match status" value="1"/>
</dbReference>
<dbReference type="Proteomes" id="UP001197247">
    <property type="component" value="Unassembled WGS sequence"/>
</dbReference>
<dbReference type="Pfam" id="PF13411">
    <property type="entry name" value="MerR_1"/>
    <property type="match status" value="1"/>
</dbReference>
<dbReference type="PANTHER" id="PTHR30204">
    <property type="entry name" value="REDOX-CYCLING DRUG-SENSING TRANSCRIPTIONAL ACTIVATOR SOXR"/>
    <property type="match status" value="1"/>
</dbReference>
<dbReference type="CDD" id="cd01107">
    <property type="entry name" value="HTH_BmrR"/>
    <property type="match status" value="1"/>
</dbReference>
<comment type="caution">
    <text evidence="3">The sequence shown here is derived from an EMBL/GenBank/DDBJ whole genome shotgun (WGS) entry which is preliminary data.</text>
</comment>
<dbReference type="PANTHER" id="PTHR30204:SF97">
    <property type="entry name" value="MERR FAMILY REGULATORY PROTEIN"/>
    <property type="match status" value="1"/>
</dbReference>
<evidence type="ECO:0000256" key="1">
    <source>
        <dbReference type="ARBA" id="ARBA00023125"/>
    </source>
</evidence>
<dbReference type="InterPro" id="IPR011256">
    <property type="entry name" value="Reg_factor_effector_dom_sf"/>
</dbReference>
<dbReference type="InterPro" id="IPR010499">
    <property type="entry name" value="AraC_E-bd"/>
</dbReference>
<feature type="domain" description="HTH merR-type" evidence="2">
    <location>
        <begin position="1"/>
        <end position="71"/>
    </location>
</feature>
<dbReference type="SUPFAM" id="SSF55136">
    <property type="entry name" value="Probable bacterial effector-binding domain"/>
    <property type="match status" value="1"/>
</dbReference>
<dbReference type="SMART" id="SM00871">
    <property type="entry name" value="AraC_E_bind"/>
    <property type="match status" value="1"/>
</dbReference>
<sequence>MFTIGDFARHGRVSVRMLRHYDRIGLLRPAAVDPATGYRSYEAGQLSRLNRIVALKELGLTLEQVRSILDERVGTGELRGMLRLRRSELEEQLRRDTARLGQVEVRLSMIEKEGFMPSEDVQIKPVPATRLAQLSAPAADFGPESISPVIGPLYEQLFARLEGAEVRPSGPGVSWYEDAPDGGVIVHAGCQVDVAPDPAYDFEVVDLPGLERAATIVHHGPMDDVVATGQQLAFWLAAHGYRSAGYARELYLNYGTGDPSDWVTELQEPILPA</sequence>
<protein>
    <submittedName>
        <fullName evidence="3">MerR family transcriptional regulator</fullName>
    </submittedName>
</protein>
<dbReference type="Gene3D" id="1.10.1660.10">
    <property type="match status" value="1"/>
</dbReference>
<dbReference type="RefSeq" id="WP_214156218.1">
    <property type="nucleotide sequence ID" value="NZ_JAHBAY010000005.1"/>
</dbReference>
<dbReference type="EMBL" id="JAHBAY010000005">
    <property type="protein sequence ID" value="MBT0769918.1"/>
    <property type="molecule type" value="Genomic_DNA"/>
</dbReference>
<dbReference type="InterPro" id="IPR009061">
    <property type="entry name" value="DNA-bd_dom_put_sf"/>
</dbReference>
<evidence type="ECO:0000313" key="4">
    <source>
        <dbReference type="Proteomes" id="UP001197247"/>
    </source>
</evidence>
<accession>A0ABS5TIL7</accession>
<evidence type="ECO:0000313" key="3">
    <source>
        <dbReference type="EMBL" id="MBT0769918.1"/>
    </source>
</evidence>
<dbReference type="SUPFAM" id="SSF46955">
    <property type="entry name" value="Putative DNA-binding domain"/>
    <property type="match status" value="1"/>
</dbReference>
<gene>
    <name evidence="3" type="ORF">KIH74_13355</name>
</gene>
<dbReference type="InterPro" id="IPR000551">
    <property type="entry name" value="MerR-type_HTH_dom"/>
</dbReference>